<evidence type="ECO:0000313" key="2">
    <source>
        <dbReference type="EMBL" id="MBC2668471.1"/>
    </source>
</evidence>
<dbReference type="InterPro" id="IPR003115">
    <property type="entry name" value="ParB_N"/>
</dbReference>
<dbReference type="SUPFAM" id="SSF109709">
    <property type="entry name" value="KorB DNA-binding domain-like"/>
    <property type="match status" value="1"/>
</dbReference>
<dbReference type="Pfam" id="PF07506">
    <property type="entry name" value="RepB"/>
    <property type="match status" value="1"/>
</dbReference>
<dbReference type="PANTHER" id="PTHR33375">
    <property type="entry name" value="CHROMOSOME-PARTITIONING PROTEIN PARB-RELATED"/>
    <property type="match status" value="1"/>
</dbReference>
<feature type="domain" description="ParB-like N-terminal" evidence="1">
    <location>
        <begin position="1"/>
        <end position="90"/>
    </location>
</feature>
<keyword evidence="3" id="KW-1185">Reference proteome</keyword>
<gene>
    <name evidence="2" type="ORF">H7F53_04865</name>
</gene>
<comment type="caution">
    <text evidence="2">The sequence shown here is derived from an EMBL/GenBank/DDBJ whole genome shotgun (WGS) entry which is preliminary data.</text>
</comment>
<dbReference type="InterPro" id="IPR036086">
    <property type="entry name" value="ParB/Sulfiredoxin_sf"/>
</dbReference>
<dbReference type="CDD" id="cd16411">
    <property type="entry name" value="ParB_N_like"/>
    <property type="match status" value="1"/>
</dbReference>
<dbReference type="Gene3D" id="1.10.10.2830">
    <property type="match status" value="1"/>
</dbReference>
<dbReference type="SUPFAM" id="SSF110849">
    <property type="entry name" value="ParB/Sulfiredoxin"/>
    <property type="match status" value="1"/>
</dbReference>
<dbReference type="InterPro" id="IPR011111">
    <property type="entry name" value="Plasmid_RepB"/>
</dbReference>
<organism evidence="2 3">
    <name type="scientific">Novosphingobium piscinae</name>
    <dbReference type="NCBI Taxonomy" id="1507448"/>
    <lineage>
        <taxon>Bacteria</taxon>
        <taxon>Pseudomonadati</taxon>
        <taxon>Pseudomonadota</taxon>
        <taxon>Alphaproteobacteria</taxon>
        <taxon>Sphingomonadales</taxon>
        <taxon>Sphingomonadaceae</taxon>
        <taxon>Novosphingobium</taxon>
    </lineage>
</organism>
<dbReference type="Gene3D" id="3.90.1530.30">
    <property type="match status" value="1"/>
</dbReference>
<evidence type="ECO:0000259" key="1">
    <source>
        <dbReference type="SMART" id="SM00470"/>
    </source>
</evidence>
<accession>A0A7X1KP79</accession>
<dbReference type="SMART" id="SM00470">
    <property type="entry name" value="ParB"/>
    <property type="match status" value="1"/>
</dbReference>
<evidence type="ECO:0000313" key="3">
    <source>
        <dbReference type="Proteomes" id="UP000551327"/>
    </source>
</evidence>
<dbReference type="AlphaFoldDB" id="A0A7X1KP79"/>
<protein>
    <submittedName>
        <fullName evidence="2">ParB N-terminal domain-containing protein</fullName>
    </submittedName>
</protein>
<reference evidence="2 3" key="1">
    <citation type="submission" date="2020-08" db="EMBL/GenBank/DDBJ databases">
        <title>The genome sequence of type strain Novosphingobium piscinae KCTC 42194.</title>
        <authorList>
            <person name="Liu Y."/>
        </authorList>
    </citation>
    <scope>NUCLEOTIDE SEQUENCE [LARGE SCALE GENOMIC DNA]</scope>
    <source>
        <strain evidence="2 3">KCTC 42194</strain>
    </source>
</reference>
<dbReference type="GO" id="GO:0007059">
    <property type="term" value="P:chromosome segregation"/>
    <property type="evidence" value="ECO:0007669"/>
    <property type="project" value="TreeGrafter"/>
</dbReference>
<dbReference type="Pfam" id="PF02195">
    <property type="entry name" value="ParB_N"/>
    <property type="match status" value="1"/>
</dbReference>
<proteinExistence type="predicted"/>
<dbReference type="InterPro" id="IPR050336">
    <property type="entry name" value="Chromosome_partition/occlusion"/>
</dbReference>
<dbReference type="Proteomes" id="UP000551327">
    <property type="component" value="Unassembled WGS sequence"/>
</dbReference>
<dbReference type="EMBL" id="JACLAX010000003">
    <property type="protein sequence ID" value="MBC2668471.1"/>
    <property type="molecule type" value="Genomic_DNA"/>
</dbReference>
<dbReference type="GO" id="GO:0005694">
    <property type="term" value="C:chromosome"/>
    <property type="evidence" value="ECO:0007669"/>
    <property type="project" value="TreeGrafter"/>
</dbReference>
<name>A0A7X1KP79_9SPHN</name>
<dbReference type="PANTHER" id="PTHR33375:SF1">
    <property type="entry name" value="CHROMOSOME-PARTITIONING PROTEIN PARB-RELATED"/>
    <property type="match status" value="1"/>
</dbReference>
<sequence>MVALDRIHVLNPRTRSKRGQEDFIRNIRDVGLKRPITVARKRGADGLTYDLVCGQGRLEAFRALGQSEIPARVIDASEAECLVMSLVENIARRQHRPIDLMREIGELRSRGHSVDGVARIIGAARTWVNSVVGLLERGEERLLSAVETGVIPISLAAEIALADNSQAQNLLLDAYNSGDLRGKKLAAARKMLEARQSAKIQTLAASKHGRSSNRRPISVKELMTVYQKQAEQQRLLVKKSQRTETQLIFTVQALKDLLADEAFRDLLAREGLDLMPRALAQRISGDLEHA</sequence>